<proteinExistence type="predicted"/>
<evidence type="ECO:0000256" key="1">
    <source>
        <dbReference type="SAM" id="Phobius"/>
    </source>
</evidence>
<organism evidence="2 3">
    <name type="scientific">Comamonas terrigena</name>
    <dbReference type="NCBI Taxonomy" id="32013"/>
    <lineage>
        <taxon>Bacteria</taxon>
        <taxon>Pseudomonadati</taxon>
        <taxon>Pseudomonadota</taxon>
        <taxon>Betaproteobacteria</taxon>
        <taxon>Burkholderiales</taxon>
        <taxon>Comamonadaceae</taxon>
        <taxon>Comamonas</taxon>
    </lineage>
</organism>
<dbReference type="RefSeq" id="WP_066532937.1">
    <property type="nucleotide sequence ID" value="NZ_PDEA01000001.1"/>
</dbReference>
<dbReference type="AlphaFoldDB" id="A0A2A7UWP5"/>
<dbReference type="GeneID" id="80801971"/>
<protein>
    <submittedName>
        <fullName evidence="2">Uncharacterized protein</fullName>
    </submittedName>
</protein>
<accession>A0A2A7UWP5</accession>
<keyword evidence="1" id="KW-0472">Membrane</keyword>
<evidence type="ECO:0000313" key="2">
    <source>
        <dbReference type="EMBL" id="PEH89769.1"/>
    </source>
</evidence>
<dbReference type="Proteomes" id="UP000220246">
    <property type="component" value="Unassembled WGS sequence"/>
</dbReference>
<sequence>MLFAIGASIVLCVYAVSWGWLERNDWHWTVSTHRHVFLICLVVVVYFSGVACLLTTVLKSFLRFV</sequence>
<reference evidence="3" key="1">
    <citation type="submission" date="2017-09" db="EMBL/GenBank/DDBJ databases">
        <title>FDA dAtabase for Regulatory Grade micrObial Sequences (FDA-ARGOS): Supporting development and validation of Infectious Disease Dx tests.</title>
        <authorList>
            <person name="Minogue T."/>
            <person name="Wolcott M."/>
            <person name="Wasieloski L."/>
            <person name="Aguilar W."/>
            <person name="Moore D."/>
            <person name="Tallon L."/>
            <person name="Sadzewicz L."/>
            <person name="Ott S."/>
            <person name="Zhao X."/>
            <person name="Nagaraj S."/>
            <person name="Vavikolanu K."/>
            <person name="Aluvathingal J."/>
            <person name="Nadendla S."/>
            <person name="Sichtig H."/>
        </authorList>
    </citation>
    <scope>NUCLEOTIDE SEQUENCE [LARGE SCALE GENOMIC DNA]</scope>
    <source>
        <strain evidence="3">FDAARGOS_394</strain>
    </source>
</reference>
<dbReference type="EMBL" id="PDEA01000001">
    <property type="protein sequence ID" value="PEH89769.1"/>
    <property type="molecule type" value="Genomic_DNA"/>
</dbReference>
<comment type="caution">
    <text evidence="2">The sequence shown here is derived from an EMBL/GenBank/DDBJ whole genome shotgun (WGS) entry which is preliminary data.</text>
</comment>
<keyword evidence="1" id="KW-0812">Transmembrane</keyword>
<gene>
    <name evidence="2" type="ORF">CRM82_15205</name>
</gene>
<evidence type="ECO:0000313" key="3">
    <source>
        <dbReference type="Proteomes" id="UP000220246"/>
    </source>
</evidence>
<feature type="transmembrane region" description="Helical" evidence="1">
    <location>
        <begin position="36"/>
        <end position="58"/>
    </location>
</feature>
<keyword evidence="3" id="KW-1185">Reference proteome</keyword>
<name>A0A2A7UWP5_COMTR</name>
<keyword evidence="1" id="KW-1133">Transmembrane helix</keyword>